<comment type="caution">
    <text evidence="2">The sequence shown here is derived from an EMBL/GenBank/DDBJ whole genome shotgun (WGS) entry which is preliminary data.</text>
</comment>
<organism evidence="2 3">
    <name type="scientific">Diplogelasinospora grovesii</name>
    <dbReference type="NCBI Taxonomy" id="303347"/>
    <lineage>
        <taxon>Eukaryota</taxon>
        <taxon>Fungi</taxon>
        <taxon>Dikarya</taxon>
        <taxon>Ascomycota</taxon>
        <taxon>Pezizomycotina</taxon>
        <taxon>Sordariomycetes</taxon>
        <taxon>Sordariomycetidae</taxon>
        <taxon>Sordariales</taxon>
        <taxon>Diplogelasinosporaceae</taxon>
        <taxon>Diplogelasinospora</taxon>
    </lineage>
</organism>
<keyword evidence="3" id="KW-1185">Reference proteome</keyword>
<evidence type="ECO:0000256" key="1">
    <source>
        <dbReference type="SAM" id="Phobius"/>
    </source>
</evidence>
<gene>
    <name evidence="2" type="ORF">QBC46DRAFT_414859</name>
</gene>
<keyword evidence="1" id="KW-0472">Membrane</keyword>
<evidence type="ECO:0000313" key="2">
    <source>
        <dbReference type="EMBL" id="KAK3946099.1"/>
    </source>
</evidence>
<accession>A0AAN6SA42</accession>
<keyword evidence="1" id="KW-1133">Transmembrane helix</keyword>
<sequence>MDSRIREHDKQPTQSYTSGWRLMELSQSQKTSLDLANTSLLKPISAQLASVQDRVLSDEATLIFLRCYLTLATVAARIIAGRKLRWHRDKLLMQKMSISAAGGKGGMKLAGVDKQQSAHEDREAAEVVDVWKKQVGRLRSAVAAAAIRSSLACPTYAAKHWKMKGSKEQEYYPPVADCIRRFDHILRSPIIYK</sequence>
<name>A0AAN6SA42_9PEZI</name>
<dbReference type="AlphaFoldDB" id="A0AAN6SA42"/>
<proteinExistence type="predicted"/>
<dbReference type="Proteomes" id="UP001303473">
    <property type="component" value="Unassembled WGS sequence"/>
</dbReference>
<reference evidence="3" key="1">
    <citation type="journal article" date="2023" name="Mol. Phylogenet. Evol.">
        <title>Genome-scale phylogeny and comparative genomics of the fungal order Sordariales.</title>
        <authorList>
            <person name="Hensen N."/>
            <person name="Bonometti L."/>
            <person name="Westerberg I."/>
            <person name="Brannstrom I.O."/>
            <person name="Guillou S."/>
            <person name="Cros-Aarteil S."/>
            <person name="Calhoun S."/>
            <person name="Haridas S."/>
            <person name="Kuo A."/>
            <person name="Mondo S."/>
            <person name="Pangilinan J."/>
            <person name="Riley R."/>
            <person name="LaButti K."/>
            <person name="Andreopoulos B."/>
            <person name="Lipzen A."/>
            <person name="Chen C."/>
            <person name="Yan M."/>
            <person name="Daum C."/>
            <person name="Ng V."/>
            <person name="Clum A."/>
            <person name="Steindorff A."/>
            <person name="Ohm R.A."/>
            <person name="Martin F."/>
            <person name="Silar P."/>
            <person name="Natvig D.O."/>
            <person name="Lalanne C."/>
            <person name="Gautier V."/>
            <person name="Ament-Velasquez S.L."/>
            <person name="Kruys A."/>
            <person name="Hutchinson M.I."/>
            <person name="Powell A.J."/>
            <person name="Barry K."/>
            <person name="Miller A.N."/>
            <person name="Grigoriev I.V."/>
            <person name="Debuchy R."/>
            <person name="Gladieux P."/>
            <person name="Hiltunen Thoren M."/>
            <person name="Johannesson H."/>
        </authorList>
    </citation>
    <scope>NUCLEOTIDE SEQUENCE [LARGE SCALE GENOMIC DNA]</scope>
    <source>
        <strain evidence="3">CBS 340.73</strain>
    </source>
</reference>
<evidence type="ECO:0000313" key="3">
    <source>
        <dbReference type="Proteomes" id="UP001303473"/>
    </source>
</evidence>
<protein>
    <submittedName>
        <fullName evidence="2">Uncharacterized protein</fullName>
    </submittedName>
</protein>
<dbReference type="EMBL" id="MU853752">
    <property type="protein sequence ID" value="KAK3946099.1"/>
    <property type="molecule type" value="Genomic_DNA"/>
</dbReference>
<dbReference type="PANTHER" id="PTHR42084">
    <property type="entry name" value="YALI0E26631P"/>
    <property type="match status" value="1"/>
</dbReference>
<keyword evidence="1" id="KW-0812">Transmembrane</keyword>
<feature type="transmembrane region" description="Helical" evidence="1">
    <location>
        <begin position="60"/>
        <end position="80"/>
    </location>
</feature>
<dbReference type="PANTHER" id="PTHR42084:SF1">
    <property type="entry name" value="SERINE_THREONINE-PROTEIN KINASE PPK6"/>
    <property type="match status" value="1"/>
</dbReference>